<dbReference type="SUPFAM" id="SSF109854">
    <property type="entry name" value="DinB/YfiT-like putative metalloenzymes"/>
    <property type="match status" value="1"/>
</dbReference>
<evidence type="ECO:0000313" key="2">
    <source>
        <dbReference type="Proteomes" id="UP001138997"/>
    </source>
</evidence>
<reference evidence="1" key="1">
    <citation type="submission" date="2021-11" db="EMBL/GenBank/DDBJ databases">
        <title>Streptomyces corallinus and Kineosporia corallina sp. nov., two new coral-derived marine actinobacteria.</title>
        <authorList>
            <person name="Buangrab K."/>
            <person name="Sutthacheep M."/>
            <person name="Yeemin T."/>
            <person name="Harunari E."/>
            <person name="Igarashi Y."/>
            <person name="Sripreechasak P."/>
            <person name="Kanchanasin P."/>
            <person name="Tanasupawat S."/>
            <person name="Phongsopitanun W."/>
        </authorList>
    </citation>
    <scope>NUCLEOTIDE SEQUENCE</scope>
    <source>
        <strain evidence="1">JCM 31032</strain>
    </source>
</reference>
<dbReference type="InterPro" id="IPR034660">
    <property type="entry name" value="DinB/YfiT-like"/>
</dbReference>
<protein>
    <submittedName>
        <fullName evidence="1">DinB family protein</fullName>
    </submittedName>
</protein>
<name>A0A9X1NCA7_9ACTN</name>
<dbReference type="EMBL" id="JAJOMB010000002">
    <property type="protein sequence ID" value="MCD5310413.1"/>
    <property type="molecule type" value="Genomic_DNA"/>
</dbReference>
<evidence type="ECO:0000313" key="1">
    <source>
        <dbReference type="EMBL" id="MCD5310413.1"/>
    </source>
</evidence>
<dbReference type="RefSeq" id="WP_231439337.1">
    <property type="nucleotide sequence ID" value="NZ_JAJOMB010000002.1"/>
</dbReference>
<proteinExistence type="predicted"/>
<keyword evidence="2" id="KW-1185">Reference proteome</keyword>
<comment type="caution">
    <text evidence="1">The sequence shown here is derived from an EMBL/GenBank/DDBJ whole genome shotgun (WGS) entry which is preliminary data.</text>
</comment>
<dbReference type="Pfam" id="PF04978">
    <property type="entry name" value="MST"/>
    <property type="match status" value="1"/>
</dbReference>
<dbReference type="InterPro" id="IPR007061">
    <property type="entry name" value="MST-like"/>
</dbReference>
<dbReference type="Gene3D" id="1.20.120.450">
    <property type="entry name" value="dinb family like domain"/>
    <property type="match status" value="1"/>
</dbReference>
<sequence length="161" mass="17766">MSLSPAELLLSYLDGQRAHVLGAIEGLDEQDLRRPVLPSGWSCLSLVNHLAKDVEVFWFQGVVAGRPAAQGGNDEPDGWQLPEDVEAAAVVAGYREAVREANRIIRATPLDSAAAWWPDYFPDRHRDLQQTVLHVLTETATHAGHLDAARELIDGRTWLVL</sequence>
<accession>A0A9X1NCA7</accession>
<dbReference type="AlphaFoldDB" id="A0A9X1NCA7"/>
<gene>
    <name evidence="1" type="ORF">LR394_05870</name>
</gene>
<organism evidence="1 2">
    <name type="scientific">Kineosporia babensis</name>
    <dbReference type="NCBI Taxonomy" id="499548"/>
    <lineage>
        <taxon>Bacteria</taxon>
        <taxon>Bacillati</taxon>
        <taxon>Actinomycetota</taxon>
        <taxon>Actinomycetes</taxon>
        <taxon>Kineosporiales</taxon>
        <taxon>Kineosporiaceae</taxon>
        <taxon>Kineosporia</taxon>
    </lineage>
</organism>
<dbReference type="Proteomes" id="UP001138997">
    <property type="component" value="Unassembled WGS sequence"/>
</dbReference>